<evidence type="ECO:0000256" key="5">
    <source>
        <dbReference type="ARBA" id="ARBA00022475"/>
    </source>
</evidence>
<dbReference type="InterPro" id="IPR047040">
    <property type="entry name" value="FlhF__GTPase_dom"/>
</dbReference>
<dbReference type="GO" id="GO:0005886">
    <property type="term" value="C:plasma membrane"/>
    <property type="evidence" value="ECO:0007669"/>
    <property type="project" value="UniProtKB-SubCell"/>
</dbReference>
<keyword evidence="9" id="KW-0342">GTP-binding</keyword>
<dbReference type="GO" id="GO:0005047">
    <property type="term" value="F:signal recognition particle binding"/>
    <property type="evidence" value="ECO:0007669"/>
    <property type="project" value="TreeGrafter"/>
</dbReference>
<keyword evidence="15" id="KW-0282">Flagellum</keyword>
<keyword evidence="5" id="KW-1003">Cell membrane</keyword>
<dbReference type="SMART" id="SM00962">
    <property type="entry name" value="SRP54"/>
    <property type="match status" value="1"/>
</dbReference>
<evidence type="ECO:0000256" key="13">
    <source>
        <dbReference type="NCBIfam" id="TIGR03499"/>
    </source>
</evidence>
<evidence type="ECO:0000259" key="14">
    <source>
        <dbReference type="SMART" id="SM00962"/>
    </source>
</evidence>
<keyword evidence="4" id="KW-0813">Transport</keyword>
<dbReference type="CDD" id="cd17873">
    <property type="entry name" value="FlhF"/>
    <property type="match status" value="1"/>
</dbReference>
<comment type="function">
    <text evidence="12">Necessary for flagellar biosynthesis. May be involved in translocation of the flagellum.</text>
</comment>
<comment type="caution">
    <text evidence="15">The sequence shown here is derived from an EMBL/GenBank/DDBJ whole genome shotgun (WGS) entry which is preliminary data.</text>
</comment>
<evidence type="ECO:0000256" key="6">
    <source>
        <dbReference type="ARBA" id="ARBA00022741"/>
    </source>
</evidence>
<evidence type="ECO:0000256" key="9">
    <source>
        <dbReference type="ARBA" id="ARBA00023134"/>
    </source>
</evidence>
<dbReference type="Gene3D" id="1.20.120.1380">
    <property type="entry name" value="Flagellar FlhF biosynthesis protein, N domain"/>
    <property type="match status" value="1"/>
</dbReference>
<keyword evidence="6" id="KW-0547">Nucleotide-binding</keyword>
<evidence type="ECO:0000256" key="11">
    <source>
        <dbReference type="ARBA" id="ARBA00023225"/>
    </source>
</evidence>
<dbReference type="SUPFAM" id="SSF52540">
    <property type="entry name" value="P-loop containing nucleoside triphosphate hydrolases"/>
    <property type="match status" value="1"/>
</dbReference>
<keyword evidence="15" id="KW-0966">Cell projection</keyword>
<comment type="similarity">
    <text evidence="2">Belongs to the GTP-binding SRP family.</text>
</comment>
<reference evidence="15" key="1">
    <citation type="journal article" date="2014" name="Int. J. Syst. Evol. Microbiol.">
        <title>Complete genome sequence of Corynebacterium casei LMG S-19264T (=DSM 44701T), isolated from a smear-ripened cheese.</title>
        <authorList>
            <consortium name="US DOE Joint Genome Institute (JGI-PGF)"/>
            <person name="Walter F."/>
            <person name="Albersmeier A."/>
            <person name="Kalinowski J."/>
            <person name="Ruckert C."/>
        </authorList>
    </citation>
    <scope>NUCLEOTIDE SEQUENCE</scope>
    <source>
        <strain evidence="15">CGMCC 1.12698</strain>
    </source>
</reference>
<evidence type="ECO:0000256" key="12">
    <source>
        <dbReference type="ARBA" id="ARBA00025337"/>
    </source>
</evidence>
<dbReference type="PANTHER" id="PTHR43134">
    <property type="entry name" value="SIGNAL RECOGNITION PARTICLE RECEPTOR SUBUNIT ALPHA"/>
    <property type="match status" value="1"/>
</dbReference>
<dbReference type="Gene3D" id="3.40.50.300">
    <property type="entry name" value="P-loop containing nucleotide triphosphate hydrolases"/>
    <property type="match status" value="1"/>
</dbReference>
<keyword evidence="15" id="KW-0969">Cilium</keyword>
<evidence type="ECO:0000256" key="10">
    <source>
        <dbReference type="ARBA" id="ARBA00023136"/>
    </source>
</evidence>
<dbReference type="InterPro" id="IPR020006">
    <property type="entry name" value="FlhF"/>
</dbReference>
<dbReference type="GO" id="GO:0005525">
    <property type="term" value="F:GTP binding"/>
    <property type="evidence" value="ECO:0007669"/>
    <property type="project" value="UniProtKB-UniRule"/>
</dbReference>
<evidence type="ECO:0000256" key="3">
    <source>
        <dbReference type="ARBA" id="ARBA00014919"/>
    </source>
</evidence>
<keyword evidence="11" id="KW-1006">Bacterial flagellum protein export</keyword>
<dbReference type="PANTHER" id="PTHR43134:SF3">
    <property type="entry name" value="FLAGELLAR BIOSYNTHESIS PROTEIN FLHF"/>
    <property type="match status" value="1"/>
</dbReference>
<dbReference type="GO" id="GO:0006614">
    <property type="term" value="P:SRP-dependent cotranslational protein targeting to membrane"/>
    <property type="evidence" value="ECO:0007669"/>
    <property type="project" value="UniProtKB-UniRule"/>
</dbReference>
<evidence type="ECO:0000313" key="16">
    <source>
        <dbReference type="Proteomes" id="UP000605259"/>
    </source>
</evidence>
<sequence>MKIKKYVAPSIGEATKKIKEELGSDAVILSSKVIYVGGFLGMFKTKKMEVIAAIDEEVHATSFVPRSTIKREVVEPVTPPLPVSSIKEEQLLAEITDLKELLSEMKETKEVNRNTSYPLPLAKWDTFMQEQEISSSFRSICMEKLLEKWYVHQSKASDEMVEGWMKEILYNEISHLDYGKISNECKYINVVGPTGVGKTTTLAKIAAEAMLKLQKRIAFITTDTYRIGAIEQLKTYASILNVPIEVCYTLEDFHQAIQQFEDYDLVLIDTAGRNFTDKTYIEGLKEIIDFSQTETLLVLSLTSKYEDMRKITSQFQAIGINRLVFTKMDETLSYGAMLNIMNEYNLGVAYMTNGQNVPDDIVEGNPTAILHVLMERYTNERSS</sequence>
<evidence type="ECO:0000313" key="15">
    <source>
        <dbReference type="EMBL" id="GGE65397.1"/>
    </source>
</evidence>
<protein>
    <recommendedName>
        <fullName evidence="3 13">Flagellar biosynthesis protein FlhF</fullName>
    </recommendedName>
</protein>
<keyword evidence="10" id="KW-0472">Membrane</keyword>
<dbReference type="NCBIfam" id="TIGR03499">
    <property type="entry name" value="FlhF"/>
    <property type="match status" value="1"/>
</dbReference>
<evidence type="ECO:0000256" key="1">
    <source>
        <dbReference type="ARBA" id="ARBA00004413"/>
    </source>
</evidence>
<reference evidence="15" key="2">
    <citation type="submission" date="2020-09" db="EMBL/GenBank/DDBJ databases">
        <authorList>
            <person name="Sun Q."/>
            <person name="Zhou Y."/>
        </authorList>
    </citation>
    <scope>NUCLEOTIDE SEQUENCE</scope>
    <source>
        <strain evidence="15">CGMCC 1.12698</strain>
    </source>
</reference>
<dbReference type="InterPro" id="IPR000897">
    <property type="entry name" value="SRP54_GTPase_dom"/>
</dbReference>
<evidence type="ECO:0000256" key="2">
    <source>
        <dbReference type="ARBA" id="ARBA00008531"/>
    </source>
</evidence>
<keyword evidence="7" id="KW-1005">Bacterial flagellum biogenesis</keyword>
<dbReference type="GO" id="GO:0044781">
    <property type="term" value="P:bacterial-type flagellum organization"/>
    <property type="evidence" value="ECO:0007669"/>
    <property type="project" value="UniProtKB-UniRule"/>
</dbReference>
<dbReference type="AlphaFoldDB" id="A0A917ARU2"/>
<organism evidence="15 16">
    <name type="scientific">Priestia taiwanensis</name>
    <dbReference type="NCBI Taxonomy" id="1347902"/>
    <lineage>
        <taxon>Bacteria</taxon>
        <taxon>Bacillati</taxon>
        <taxon>Bacillota</taxon>
        <taxon>Bacilli</taxon>
        <taxon>Bacillales</taxon>
        <taxon>Bacillaceae</taxon>
        <taxon>Priestia</taxon>
    </lineage>
</organism>
<evidence type="ECO:0000256" key="7">
    <source>
        <dbReference type="ARBA" id="ARBA00022795"/>
    </source>
</evidence>
<comment type="subcellular location">
    <subcellularLocation>
        <location evidence="1">Cell membrane</location>
        <topology evidence="1">Peripheral membrane protein</topology>
        <orientation evidence="1">Cytoplasmic side</orientation>
    </subcellularLocation>
</comment>
<dbReference type="RefSeq" id="WP_188387698.1">
    <property type="nucleotide sequence ID" value="NZ_BMFK01000001.1"/>
</dbReference>
<evidence type="ECO:0000256" key="4">
    <source>
        <dbReference type="ARBA" id="ARBA00022448"/>
    </source>
</evidence>
<keyword evidence="8" id="KW-0653">Protein transport</keyword>
<evidence type="ECO:0000256" key="8">
    <source>
        <dbReference type="ARBA" id="ARBA00022927"/>
    </source>
</evidence>
<dbReference type="FunFam" id="3.40.50.300:FF:000695">
    <property type="entry name" value="Flagellar biosynthesis regulator FlhF"/>
    <property type="match status" value="1"/>
</dbReference>
<dbReference type="GO" id="GO:0015031">
    <property type="term" value="P:protein transport"/>
    <property type="evidence" value="ECO:0007669"/>
    <property type="project" value="UniProtKB-KW"/>
</dbReference>
<dbReference type="GO" id="GO:0003924">
    <property type="term" value="F:GTPase activity"/>
    <property type="evidence" value="ECO:0007669"/>
    <property type="project" value="UniProtKB-UniRule"/>
</dbReference>
<dbReference type="InterPro" id="IPR027417">
    <property type="entry name" value="P-loop_NTPase"/>
</dbReference>
<gene>
    <name evidence="15" type="primary">flhF</name>
    <name evidence="15" type="ORF">GCM10007140_14480</name>
</gene>
<dbReference type="EMBL" id="BMFK01000001">
    <property type="protein sequence ID" value="GGE65397.1"/>
    <property type="molecule type" value="Genomic_DNA"/>
</dbReference>
<keyword evidence="16" id="KW-1185">Reference proteome</keyword>
<dbReference type="Proteomes" id="UP000605259">
    <property type="component" value="Unassembled WGS sequence"/>
</dbReference>
<proteinExistence type="inferred from homology"/>
<name>A0A917ARU2_9BACI</name>
<accession>A0A917ARU2</accession>
<dbReference type="Pfam" id="PF00448">
    <property type="entry name" value="SRP54"/>
    <property type="match status" value="1"/>
</dbReference>
<feature type="domain" description="SRP54-type proteins GTP-binding" evidence="14">
    <location>
        <begin position="185"/>
        <end position="375"/>
    </location>
</feature>